<proteinExistence type="predicted"/>
<dbReference type="SUPFAM" id="SSF56784">
    <property type="entry name" value="HAD-like"/>
    <property type="match status" value="1"/>
</dbReference>
<comment type="cofactor">
    <cofactor evidence="1">
        <name>Mg(2+)</name>
        <dbReference type="ChEBI" id="CHEBI:18420"/>
    </cofactor>
</comment>
<dbReference type="Proteomes" id="UP000184073">
    <property type="component" value="Unassembled WGS sequence"/>
</dbReference>
<dbReference type="NCBIfam" id="TIGR01549">
    <property type="entry name" value="HAD-SF-IA-v1"/>
    <property type="match status" value="1"/>
</dbReference>
<dbReference type="PANTHER" id="PTHR46470:SF2">
    <property type="entry name" value="GLYCERALDEHYDE 3-PHOSPHATE PHOSPHATASE"/>
    <property type="match status" value="1"/>
</dbReference>
<dbReference type="CDD" id="cd01427">
    <property type="entry name" value="HAD_like"/>
    <property type="match status" value="1"/>
</dbReference>
<gene>
    <name evidence="5" type="ORF">ASPVEDRAFT_43843</name>
</gene>
<dbReference type="InterPro" id="IPR023214">
    <property type="entry name" value="HAD_sf"/>
</dbReference>
<dbReference type="VEuPathDB" id="FungiDB:ASPVEDRAFT_43843"/>
<dbReference type="GO" id="GO:0046872">
    <property type="term" value="F:metal ion binding"/>
    <property type="evidence" value="ECO:0007669"/>
    <property type="project" value="UniProtKB-KW"/>
</dbReference>
<dbReference type="GeneID" id="63728427"/>
<dbReference type="GO" id="GO:0044281">
    <property type="term" value="P:small molecule metabolic process"/>
    <property type="evidence" value="ECO:0007669"/>
    <property type="project" value="UniProtKB-ARBA"/>
</dbReference>
<keyword evidence="4" id="KW-0460">Magnesium</keyword>
<dbReference type="SFLD" id="SFLDS00003">
    <property type="entry name" value="Haloacid_Dehalogenase"/>
    <property type="match status" value="1"/>
</dbReference>
<evidence type="ECO:0000313" key="6">
    <source>
        <dbReference type="Proteomes" id="UP000184073"/>
    </source>
</evidence>
<name>A0A1L9PS87_ASPVE</name>
<dbReference type="SFLD" id="SFLDG01129">
    <property type="entry name" value="C1.5:_HAD__Beta-PGM__Phosphata"/>
    <property type="match status" value="1"/>
</dbReference>
<dbReference type="OrthoDB" id="1694274at2759"/>
<dbReference type="Pfam" id="PF00702">
    <property type="entry name" value="Hydrolase"/>
    <property type="match status" value="1"/>
</dbReference>
<dbReference type="InterPro" id="IPR051400">
    <property type="entry name" value="HAD-like_hydrolase"/>
</dbReference>
<evidence type="ECO:0000256" key="2">
    <source>
        <dbReference type="ARBA" id="ARBA00022723"/>
    </source>
</evidence>
<dbReference type="EMBL" id="KV878131">
    <property type="protein sequence ID" value="OJJ04363.1"/>
    <property type="molecule type" value="Genomic_DNA"/>
</dbReference>
<evidence type="ECO:0000256" key="1">
    <source>
        <dbReference type="ARBA" id="ARBA00001946"/>
    </source>
</evidence>
<dbReference type="PANTHER" id="PTHR46470">
    <property type="entry name" value="N-ACYLNEURAMINATE-9-PHOSPHATASE"/>
    <property type="match status" value="1"/>
</dbReference>
<reference evidence="6" key="1">
    <citation type="journal article" date="2017" name="Genome Biol.">
        <title>Comparative genomics reveals high biological diversity and specific adaptations in the industrially and medically important fungal genus Aspergillus.</title>
        <authorList>
            <person name="de Vries R.P."/>
            <person name="Riley R."/>
            <person name="Wiebenga A."/>
            <person name="Aguilar-Osorio G."/>
            <person name="Amillis S."/>
            <person name="Uchima C.A."/>
            <person name="Anderluh G."/>
            <person name="Asadollahi M."/>
            <person name="Askin M."/>
            <person name="Barry K."/>
            <person name="Battaglia E."/>
            <person name="Bayram O."/>
            <person name="Benocci T."/>
            <person name="Braus-Stromeyer S.A."/>
            <person name="Caldana C."/>
            <person name="Canovas D."/>
            <person name="Cerqueira G.C."/>
            <person name="Chen F."/>
            <person name="Chen W."/>
            <person name="Choi C."/>
            <person name="Clum A."/>
            <person name="Dos Santos R.A."/>
            <person name="Damasio A.R."/>
            <person name="Diallinas G."/>
            <person name="Emri T."/>
            <person name="Fekete E."/>
            <person name="Flipphi M."/>
            <person name="Freyberg S."/>
            <person name="Gallo A."/>
            <person name="Gournas C."/>
            <person name="Habgood R."/>
            <person name="Hainaut M."/>
            <person name="Harispe M.L."/>
            <person name="Henrissat B."/>
            <person name="Hilden K.S."/>
            <person name="Hope R."/>
            <person name="Hossain A."/>
            <person name="Karabika E."/>
            <person name="Karaffa L."/>
            <person name="Karanyi Z."/>
            <person name="Krasevec N."/>
            <person name="Kuo A."/>
            <person name="Kusch H."/>
            <person name="LaButti K."/>
            <person name="Lagendijk E.L."/>
            <person name="Lapidus A."/>
            <person name="Levasseur A."/>
            <person name="Lindquist E."/>
            <person name="Lipzen A."/>
            <person name="Logrieco A.F."/>
            <person name="MacCabe A."/>
            <person name="Maekelae M.R."/>
            <person name="Malavazi I."/>
            <person name="Melin P."/>
            <person name="Meyer V."/>
            <person name="Mielnichuk N."/>
            <person name="Miskei M."/>
            <person name="Molnar A.P."/>
            <person name="Mule G."/>
            <person name="Ngan C.Y."/>
            <person name="Orejas M."/>
            <person name="Orosz E."/>
            <person name="Ouedraogo J.P."/>
            <person name="Overkamp K.M."/>
            <person name="Park H.-S."/>
            <person name="Perrone G."/>
            <person name="Piumi F."/>
            <person name="Punt P.J."/>
            <person name="Ram A.F."/>
            <person name="Ramon A."/>
            <person name="Rauscher S."/>
            <person name="Record E."/>
            <person name="Riano-Pachon D.M."/>
            <person name="Robert V."/>
            <person name="Roehrig J."/>
            <person name="Ruller R."/>
            <person name="Salamov A."/>
            <person name="Salih N.S."/>
            <person name="Samson R.A."/>
            <person name="Sandor E."/>
            <person name="Sanguinetti M."/>
            <person name="Schuetze T."/>
            <person name="Sepcic K."/>
            <person name="Shelest E."/>
            <person name="Sherlock G."/>
            <person name="Sophianopoulou V."/>
            <person name="Squina F.M."/>
            <person name="Sun H."/>
            <person name="Susca A."/>
            <person name="Todd R.B."/>
            <person name="Tsang A."/>
            <person name="Unkles S.E."/>
            <person name="van de Wiele N."/>
            <person name="van Rossen-Uffink D."/>
            <person name="Oliveira J.V."/>
            <person name="Vesth T.C."/>
            <person name="Visser J."/>
            <person name="Yu J.-H."/>
            <person name="Zhou M."/>
            <person name="Andersen M.R."/>
            <person name="Archer D.B."/>
            <person name="Baker S.E."/>
            <person name="Benoit I."/>
            <person name="Brakhage A.A."/>
            <person name="Braus G.H."/>
            <person name="Fischer R."/>
            <person name="Frisvad J.C."/>
            <person name="Goldman G.H."/>
            <person name="Houbraken J."/>
            <person name="Oakley B."/>
            <person name="Pocsi I."/>
            <person name="Scazzocchio C."/>
            <person name="Seiboth B."/>
            <person name="vanKuyk P.A."/>
            <person name="Wortman J."/>
            <person name="Dyer P.S."/>
            <person name="Grigoriev I.V."/>
        </authorList>
    </citation>
    <scope>NUCLEOTIDE SEQUENCE [LARGE SCALE GENOMIC DNA]</scope>
    <source>
        <strain evidence="6">CBS 583.65</strain>
    </source>
</reference>
<dbReference type="InterPro" id="IPR006439">
    <property type="entry name" value="HAD-SF_hydro_IA"/>
</dbReference>
<protein>
    <recommendedName>
        <fullName evidence="7">Haloacid dehalogenase-like hydrolase</fullName>
    </recommendedName>
</protein>
<dbReference type="RefSeq" id="XP_040670125.1">
    <property type="nucleotide sequence ID" value="XM_040812916.1"/>
</dbReference>
<evidence type="ECO:0008006" key="7">
    <source>
        <dbReference type="Google" id="ProtNLM"/>
    </source>
</evidence>
<dbReference type="InterPro" id="IPR023198">
    <property type="entry name" value="PGP-like_dom2"/>
</dbReference>
<dbReference type="GO" id="GO:0016791">
    <property type="term" value="F:phosphatase activity"/>
    <property type="evidence" value="ECO:0007669"/>
    <property type="project" value="TreeGrafter"/>
</dbReference>
<evidence type="ECO:0000313" key="5">
    <source>
        <dbReference type="EMBL" id="OJJ04363.1"/>
    </source>
</evidence>
<dbReference type="STRING" id="1036611.A0A1L9PS87"/>
<evidence type="ECO:0000256" key="3">
    <source>
        <dbReference type="ARBA" id="ARBA00022801"/>
    </source>
</evidence>
<dbReference type="Gene3D" id="3.40.50.1000">
    <property type="entry name" value="HAD superfamily/HAD-like"/>
    <property type="match status" value="1"/>
</dbReference>
<organism evidence="5 6">
    <name type="scientific">Aspergillus versicolor CBS 583.65</name>
    <dbReference type="NCBI Taxonomy" id="1036611"/>
    <lineage>
        <taxon>Eukaryota</taxon>
        <taxon>Fungi</taxon>
        <taxon>Dikarya</taxon>
        <taxon>Ascomycota</taxon>
        <taxon>Pezizomycotina</taxon>
        <taxon>Eurotiomycetes</taxon>
        <taxon>Eurotiomycetidae</taxon>
        <taxon>Eurotiales</taxon>
        <taxon>Aspergillaceae</taxon>
        <taxon>Aspergillus</taxon>
        <taxon>Aspergillus subgen. Nidulantes</taxon>
    </lineage>
</organism>
<sequence length="249" mass="27825">MTAKDTASFQNLLQAKEWFGFDLDDTLHEFRKSSAAASLSVFNKIHNDYSVPISALQSSYNAILASKTAGAFSDGKSSTEYRRERFTALLQSQGIHIPGLEEYMDSILELYKMSLATSLTLKHGALDLLAKLKELGKRVIVITEGPRDAQEWTIEQLGLKTFVDVLVTSNELGSSKTDGLFREVLRRQRIRADEMVYIGDNEVRDVLSAREERILAVHFDEKSTISIDFAGSFPKVNSLVELYSMLGTS</sequence>
<dbReference type="InterPro" id="IPR036412">
    <property type="entry name" value="HAD-like_sf"/>
</dbReference>
<keyword evidence="2" id="KW-0479">Metal-binding</keyword>
<evidence type="ECO:0000256" key="4">
    <source>
        <dbReference type="ARBA" id="ARBA00022842"/>
    </source>
</evidence>
<keyword evidence="3" id="KW-0378">Hydrolase</keyword>
<dbReference type="AlphaFoldDB" id="A0A1L9PS87"/>
<keyword evidence="6" id="KW-1185">Reference proteome</keyword>
<accession>A0A1L9PS87</accession>
<dbReference type="Gene3D" id="1.10.150.240">
    <property type="entry name" value="Putative phosphatase, domain 2"/>
    <property type="match status" value="1"/>
</dbReference>